<reference evidence="2 3" key="1">
    <citation type="submission" date="2018-02" db="EMBL/GenBank/DDBJ databases">
        <title>8 Nocardia nova and 1 Nocardia cyriacigeorgica strain used for evolution to TMP-SMX.</title>
        <authorList>
            <person name="Mehta H."/>
            <person name="Weng J."/>
            <person name="Shamoo Y."/>
        </authorList>
    </citation>
    <scope>NUCLEOTIDE SEQUENCE [LARGE SCALE GENOMIC DNA]</scope>
    <source>
        <strain evidence="2 3">BAA2227</strain>
    </source>
</reference>
<accession>A0A2S5ZUL6</accession>
<evidence type="ECO:0000259" key="1">
    <source>
        <dbReference type="Pfam" id="PF22743"/>
    </source>
</evidence>
<dbReference type="EMBL" id="PSZD01000049">
    <property type="protein sequence ID" value="PPJ18893.1"/>
    <property type="molecule type" value="Genomic_DNA"/>
</dbReference>
<name>A0A2S5ZUL6_9NOCA</name>
<evidence type="ECO:0000313" key="3">
    <source>
        <dbReference type="Proteomes" id="UP000238356"/>
    </source>
</evidence>
<comment type="caution">
    <text evidence="2">The sequence shown here is derived from an EMBL/GenBank/DDBJ whole genome shotgun (WGS) entry which is preliminary data.</text>
</comment>
<dbReference type="Proteomes" id="UP000238356">
    <property type="component" value="Unassembled WGS sequence"/>
</dbReference>
<dbReference type="Pfam" id="PF22743">
    <property type="entry name" value="PspAA"/>
    <property type="match status" value="1"/>
</dbReference>
<evidence type="ECO:0000313" key="2">
    <source>
        <dbReference type="EMBL" id="PPJ18893.1"/>
    </source>
</evidence>
<dbReference type="AlphaFoldDB" id="A0A2S5ZUL6"/>
<dbReference type="RefSeq" id="WP_063013464.1">
    <property type="nucleotide sequence ID" value="NZ_JADLQW010000026.1"/>
</dbReference>
<proteinExistence type="predicted"/>
<organism evidence="2 3">
    <name type="scientific">Nocardia nova</name>
    <dbReference type="NCBI Taxonomy" id="37330"/>
    <lineage>
        <taxon>Bacteria</taxon>
        <taxon>Bacillati</taxon>
        <taxon>Actinomycetota</taxon>
        <taxon>Actinomycetes</taxon>
        <taxon>Mycobacteriales</taxon>
        <taxon>Nocardiaceae</taxon>
        <taxon>Nocardia</taxon>
    </lineage>
</organism>
<dbReference type="InterPro" id="IPR054437">
    <property type="entry name" value="PspA-assoc_dom"/>
</dbReference>
<protein>
    <recommendedName>
        <fullName evidence="1">PspA-associated domain-containing protein</fullName>
    </recommendedName>
</protein>
<feature type="domain" description="PspA-associated" evidence="1">
    <location>
        <begin position="1"/>
        <end position="92"/>
    </location>
</feature>
<gene>
    <name evidence="2" type="ORF">C5F51_35860</name>
</gene>
<sequence>MIVRILGEGQYTLDDARLSDLNELDDELLQAADAGDDTGFSLVLGRMLATVRDLATPVADDALVASDLVLPSADMPLSEVHAMLRDDGLIPG</sequence>
<dbReference type="GeneID" id="66719649"/>
<keyword evidence="3" id="KW-1185">Reference proteome</keyword>